<keyword evidence="1" id="KW-0472">Membrane</keyword>
<evidence type="ECO:0000313" key="3">
    <source>
        <dbReference type="Proteomes" id="UP000030661"/>
    </source>
</evidence>
<reference evidence="2 3" key="1">
    <citation type="journal article" date="2015" name="PeerJ">
        <title>First genomic representation of candidate bacterial phylum KSB3 points to enhanced environmental sensing as a trigger of wastewater bulking.</title>
        <authorList>
            <person name="Sekiguchi Y."/>
            <person name="Ohashi A."/>
            <person name="Parks D.H."/>
            <person name="Yamauchi T."/>
            <person name="Tyson G.W."/>
            <person name="Hugenholtz P."/>
        </authorList>
    </citation>
    <scope>NUCLEOTIDE SEQUENCE [LARGE SCALE GENOMIC DNA]</scope>
</reference>
<dbReference type="EMBL" id="DF820466">
    <property type="protein sequence ID" value="GAK57757.1"/>
    <property type="molecule type" value="Genomic_DNA"/>
</dbReference>
<dbReference type="Proteomes" id="UP000030661">
    <property type="component" value="Unassembled WGS sequence"/>
</dbReference>
<gene>
    <name evidence="2" type="ORF">U27_04724</name>
</gene>
<evidence type="ECO:0000313" key="2">
    <source>
        <dbReference type="EMBL" id="GAK57757.1"/>
    </source>
</evidence>
<dbReference type="AlphaFoldDB" id="A0A081BZK2"/>
<keyword evidence="1" id="KW-0812">Transmembrane</keyword>
<protein>
    <submittedName>
        <fullName evidence="2">Uncharacterized protein</fullName>
    </submittedName>
</protein>
<keyword evidence="3" id="KW-1185">Reference proteome</keyword>
<evidence type="ECO:0000256" key="1">
    <source>
        <dbReference type="SAM" id="Phobius"/>
    </source>
</evidence>
<dbReference type="HOGENOM" id="CLU_2582559_0_0_0"/>
<name>A0A081BZK2_VECG1</name>
<organism evidence="2 3">
    <name type="scientific">Vecturithrix granuli</name>
    <dbReference type="NCBI Taxonomy" id="1499967"/>
    <lineage>
        <taxon>Bacteria</taxon>
        <taxon>Candidatus Moduliflexota</taxon>
        <taxon>Candidatus Vecturitrichia</taxon>
        <taxon>Candidatus Vecturitrichales</taxon>
        <taxon>Candidatus Vecturitrichaceae</taxon>
        <taxon>Candidatus Vecturithrix</taxon>
    </lineage>
</organism>
<feature type="transmembrane region" description="Helical" evidence="1">
    <location>
        <begin position="40"/>
        <end position="68"/>
    </location>
</feature>
<accession>A0A081BZK2</accession>
<proteinExistence type="predicted"/>
<sequence length="80" mass="8439">MENDKKRGKLQIIAGWTFGGGFFLPILVLSFVGINSPKGIWASIVANFQLGLLLAGIGAIVGLIIGIIQAIRGKEGTPFD</sequence>
<feature type="transmembrane region" description="Helical" evidence="1">
    <location>
        <begin position="12"/>
        <end position="34"/>
    </location>
</feature>
<keyword evidence="1" id="KW-1133">Transmembrane helix</keyword>
<dbReference type="STRING" id="1499967.U27_04724"/>